<dbReference type="Proteomes" id="UP000219338">
    <property type="component" value="Unassembled WGS sequence"/>
</dbReference>
<sequence>MIPSSRNY</sequence>
<protein>
    <submittedName>
        <fullName evidence="1">Uncharacterized protein</fullName>
    </submittedName>
</protein>
<keyword evidence="2" id="KW-1185">Reference proteome</keyword>
<name>A0A284RZB6_ARMOS</name>
<organism evidence="1 2">
    <name type="scientific">Armillaria ostoyae</name>
    <name type="common">Armillaria root rot fungus</name>
    <dbReference type="NCBI Taxonomy" id="47428"/>
    <lineage>
        <taxon>Eukaryota</taxon>
        <taxon>Fungi</taxon>
        <taxon>Dikarya</taxon>
        <taxon>Basidiomycota</taxon>
        <taxon>Agaricomycotina</taxon>
        <taxon>Agaricomycetes</taxon>
        <taxon>Agaricomycetidae</taxon>
        <taxon>Agaricales</taxon>
        <taxon>Marasmiineae</taxon>
        <taxon>Physalacriaceae</taxon>
        <taxon>Armillaria</taxon>
    </lineage>
</organism>
<proteinExistence type="predicted"/>
<reference evidence="2" key="1">
    <citation type="journal article" date="2017" name="Nat. Ecol. Evol.">
        <title>Genome expansion and lineage-specific genetic innovations in the forest pathogenic fungi Armillaria.</title>
        <authorList>
            <person name="Sipos G."/>
            <person name="Prasanna A.N."/>
            <person name="Walter M.C."/>
            <person name="O'Connor E."/>
            <person name="Balint B."/>
            <person name="Krizsan K."/>
            <person name="Kiss B."/>
            <person name="Hess J."/>
            <person name="Varga T."/>
            <person name="Slot J."/>
            <person name="Riley R."/>
            <person name="Boka B."/>
            <person name="Rigling D."/>
            <person name="Barry K."/>
            <person name="Lee J."/>
            <person name="Mihaltcheva S."/>
            <person name="LaButti K."/>
            <person name="Lipzen A."/>
            <person name="Waldron R."/>
            <person name="Moloney N.M."/>
            <person name="Sperisen C."/>
            <person name="Kredics L."/>
            <person name="Vagvoelgyi C."/>
            <person name="Patrignani A."/>
            <person name="Fitzpatrick D."/>
            <person name="Nagy I."/>
            <person name="Doyle S."/>
            <person name="Anderson J.B."/>
            <person name="Grigoriev I.V."/>
            <person name="Gueldener U."/>
            <person name="Muensterkoetter M."/>
            <person name="Nagy L.G."/>
        </authorList>
    </citation>
    <scope>NUCLEOTIDE SEQUENCE [LARGE SCALE GENOMIC DNA]</scope>
    <source>
        <strain evidence="2">C18/9</strain>
    </source>
</reference>
<dbReference type="EMBL" id="FUEG01000022">
    <property type="protein sequence ID" value="SJL14098.1"/>
    <property type="molecule type" value="Genomic_DNA"/>
</dbReference>
<gene>
    <name evidence="1" type="ORF">ARMOST_17553</name>
</gene>
<evidence type="ECO:0000313" key="1">
    <source>
        <dbReference type="EMBL" id="SJL14098.1"/>
    </source>
</evidence>
<evidence type="ECO:0000313" key="2">
    <source>
        <dbReference type="Proteomes" id="UP000219338"/>
    </source>
</evidence>
<accession>A0A284RZB6</accession>